<protein>
    <submittedName>
        <fullName evidence="16">Uncharacterized protein</fullName>
    </submittedName>
</protein>
<dbReference type="SMART" id="SM00181">
    <property type="entry name" value="EGF"/>
    <property type="match status" value="13"/>
</dbReference>
<dbReference type="SUPFAM" id="SSF57184">
    <property type="entry name" value="Growth factor receptor domain"/>
    <property type="match status" value="1"/>
</dbReference>
<dbReference type="InterPro" id="IPR000742">
    <property type="entry name" value="EGF"/>
</dbReference>
<proteinExistence type="predicted"/>
<dbReference type="FunFam" id="2.10.25.10:FF:000520">
    <property type="entry name" value="Predicted protein"/>
    <property type="match status" value="1"/>
</dbReference>
<dbReference type="InterPro" id="IPR000152">
    <property type="entry name" value="EGF-type_Asp/Asn_hydroxyl_site"/>
</dbReference>
<feature type="domain" description="EGF-like" evidence="14">
    <location>
        <begin position="394"/>
        <end position="433"/>
    </location>
</feature>
<dbReference type="AlphaFoldDB" id="A0AAD9UDG1"/>
<feature type="disulfide bond" evidence="12">
    <location>
        <begin position="461"/>
        <end position="470"/>
    </location>
</feature>
<feature type="disulfide bond" evidence="12">
    <location>
        <begin position="616"/>
        <end position="625"/>
    </location>
</feature>
<comment type="caution">
    <text evidence="16">The sequence shown here is derived from an EMBL/GenBank/DDBJ whole genome shotgun (WGS) entry which is preliminary data.</text>
</comment>
<dbReference type="FunFam" id="2.10.25.10:FF:000012">
    <property type="entry name" value="Delta-like protein"/>
    <property type="match status" value="1"/>
</dbReference>
<dbReference type="EMBL" id="JAODUO010000241">
    <property type="protein sequence ID" value="KAK2185255.1"/>
    <property type="molecule type" value="Genomic_DNA"/>
</dbReference>
<dbReference type="FunFam" id="2.10.25.10:FF:000472">
    <property type="entry name" value="Uncharacterized protein, isoform A"/>
    <property type="match status" value="1"/>
</dbReference>
<comment type="subcellular location">
    <subcellularLocation>
        <location evidence="1">Membrane</location>
        <topology evidence="1">Single-pass type I membrane protein</topology>
    </subcellularLocation>
</comment>
<dbReference type="GO" id="GO:0032991">
    <property type="term" value="C:protein-containing complex"/>
    <property type="evidence" value="ECO:0007669"/>
    <property type="project" value="TreeGrafter"/>
</dbReference>
<evidence type="ECO:0000256" key="4">
    <source>
        <dbReference type="ARBA" id="ARBA00022692"/>
    </source>
</evidence>
<dbReference type="Gene3D" id="2.60.120.200">
    <property type="match status" value="1"/>
</dbReference>
<feature type="domain" description="EGF-like" evidence="14">
    <location>
        <begin position="221"/>
        <end position="257"/>
    </location>
</feature>
<feature type="domain" description="EGF-like" evidence="14">
    <location>
        <begin position="182"/>
        <end position="219"/>
    </location>
</feature>
<feature type="disulfide bond" evidence="12">
    <location>
        <begin position="577"/>
        <end position="586"/>
    </location>
</feature>
<dbReference type="InterPro" id="IPR013032">
    <property type="entry name" value="EGF-like_CS"/>
</dbReference>
<dbReference type="InterPro" id="IPR001881">
    <property type="entry name" value="EGF-like_Ca-bd_dom"/>
</dbReference>
<feature type="domain" description="EGF-like" evidence="14">
    <location>
        <begin position="472"/>
        <end position="511"/>
    </location>
</feature>
<dbReference type="PROSITE" id="PS50825">
    <property type="entry name" value="HYR"/>
    <property type="match status" value="1"/>
</dbReference>
<keyword evidence="6" id="KW-0677">Repeat</keyword>
<keyword evidence="11" id="KW-0325">Glycoprotein</keyword>
<dbReference type="Proteomes" id="UP001209878">
    <property type="component" value="Unassembled WGS sequence"/>
</dbReference>
<feature type="domain" description="EGF-like" evidence="14">
    <location>
        <begin position="669"/>
        <end position="704"/>
    </location>
</feature>
<feature type="disulfide bond" evidence="12">
    <location>
        <begin position="501"/>
        <end position="510"/>
    </location>
</feature>
<evidence type="ECO:0000256" key="2">
    <source>
        <dbReference type="ARBA" id="ARBA00022473"/>
    </source>
</evidence>
<dbReference type="Pfam" id="PF00008">
    <property type="entry name" value="EGF"/>
    <property type="match status" value="5"/>
</dbReference>
<dbReference type="GO" id="GO:0007219">
    <property type="term" value="P:Notch signaling pathway"/>
    <property type="evidence" value="ECO:0007669"/>
    <property type="project" value="UniProtKB-KW"/>
</dbReference>
<comment type="caution">
    <text evidence="12">Lacks conserved residue(s) required for the propagation of feature annotation.</text>
</comment>
<evidence type="ECO:0000313" key="17">
    <source>
        <dbReference type="Proteomes" id="UP001209878"/>
    </source>
</evidence>
<feature type="disulfide bond" evidence="12">
    <location>
        <begin position="209"/>
        <end position="218"/>
    </location>
</feature>
<feature type="disulfide bond" evidence="12">
    <location>
        <begin position="269"/>
        <end position="286"/>
    </location>
</feature>
<dbReference type="FunFam" id="2.10.25.10:FF:000146">
    <property type="entry name" value="Putative neurogenic locus notch"/>
    <property type="match status" value="1"/>
</dbReference>
<organism evidence="16 17">
    <name type="scientific">Ridgeia piscesae</name>
    <name type="common">Tubeworm</name>
    <dbReference type="NCBI Taxonomy" id="27915"/>
    <lineage>
        <taxon>Eukaryota</taxon>
        <taxon>Metazoa</taxon>
        <taxon>Spiralia</taxon>
        <taxon>Lophotrochozoa</taxon>
        <taxon>Annelida</taxon>
        <taxon>Polychaeta</taxon>
        <taxon>Sedentaria</taxon>
        <taxon>Canalipalpata</taxon>
        <taxon>Sabellida</taxon>
        <taxon>Siboglinidae</taxon>
        <taxon>Ridgeia</taxon>
    </lineage>
</organism>
<feature type="signal peptide" evidence="13">
    <location>
        <begin position="1"/>
        <end position="17"/>
    </location>
</feature>
<evidence type="ECO:0000256" key="10">
    <source>
        <dbReference type="ARBA" id="ARBA00023157"/>
    </source>
</evidence>
<accession>A0AAD9UDG1</accession>
<feature type="disulfide bond" evidence="12">
    <location>
        <begin position="247"/>
        <end position="256"/>
    </location>
</feature>
<feature type="disulfide bond" evidence="12">
    <location>
        <begin position="694"/>
        <end position="703"/>
    </location>
</feature>
<keyword evidence="9" id="KW-0472">Membrane</keyword>
<feature type="disulfide bond" evidence="12">
    <location>
        <begin position="673"/>
        <end position="683"/>
    </location>
</feature>
<feature type="domain" description="EGF-like" evidence="14">
    <location>
        <begin position="628"/>
        <end position="667"/>
    </location>
</feature>
<feature type="domain" description="HYR" evidence="15">
    <location>
        <begin position="933"/>
        <end position="1010"/>
    </location>
</feature>
<feature type="domain" description="EGF-like" evidence="14">
    <location>
        <begin position="260"/>
        <end position="298"/>
    </location>
</feature>
<evidence type="ECO:0000256" key="1">
    <source>
        <dbReference type="ARBA" id="ARBA00004479"/>
    </source>
</evidence>
<evidence type="ECO:0000256" key="7">
    <source>
        <dbReference type="ARBA" id="ARBA00022976"/>
    </source>
</evidence>
<dbReference type="GO" id="GO:0007157">
    <property type="term" value="P:heterophilic cell-cell adhesion via plasma membrane cell adhesion molecules"/>
    <property type="evidence" value="ECO:0007669"/>
    <property type="project" value="TreeGrafter"/>
</dbReference>
<dbReference type="FunFam" id="2.10.25.10:FF:000143">
    <property type="entry name" value="Protein crumbs 1"/>
    <property type="match status" value="1"/>
</dbReference>
<keyword evidence="2" id="KW-0217">Developmental protein</keyword>
<evidence type="ECO:0000256" key="6">
    <source>
        <dbReference type="ARBA" id="ARBA00022737"/>
    </source>
</evidence>
<dbReference type="PROSITE" id="PS00010">
    <property type="entry name" value="ASX_HYDROXYL"/>
    <property type="match status" value="6"/>
</dbReference>
<feature type="chain" id="PRO_5042223686" evidence="13">
    <location>
        <begin position="18"/>
        <end position="1089"/>
    </location>
</feature>
<keyword evidence="7" id="KW-0914">Notch signaling pathway</keyword>
<dbReference type="InterPro" id="IPR009030">
    <property type="entry name" value="Growth_fac_rcpt_cys_sf"/>
</dbReference>
<evidence type="ECO:0000256" key="12">
    <source>
        <dbReference type="PROSITE-ProRule" id="PRU00076"/>
    </source>
</evidence>
<feature type="domain" description="EGF-like" evidence="14">
    <location>
        <begin position="26"/>
        <end position="62"/>
    </location>
</feature>
<sequence>MCIISSLSNCICSLCSGYTGVRCETDIDECASSPCYYGGKCTDGANNYTCECLTRKRMTLKEMSDKRAAGAPTNYTAIVKDKKKCKDWCIDDTKCVAVMYTPSHACYIYYSKPSLTSATGDTVFMKVKDTTSAYSGNRCEVEEDNCAEDQCFNGGMCKDEHLDFTCLCLTTANFTGKRCSQDKSPCDINKCQNGGSCDEISDIRYTCKCADGYTGQNCETNIDECAESPCLYGGTCTDKEHDFSCDCPDGFTGKTCQNRPDNLCKNDPCGGKGECIEDYSISKTRCICKPGYTSGRYKTLWLDASDPDATGDDETLETLKTKVSVCGGTDPVGAKCRVKGLKTTFSGDSTTQVLQVACSTAGLLCLNANQTTNTTCDDYQIQFTCDAGGSQCVNIDMCAEEKCQNEATCSDNSDKEGVYQCHCASGYTGYNCQHNTDECASNPCLNGATCNDMVNGYNCTCLPGYSDVHCTEINECESSPCDTTKIEKKCVDKINSYECICKPGYTGNNCSEEYNECISQPCLHKGECVDKVNDYFCNCTEGWTGKRCETIINYCNPDLCKHGATCHEVFKGYFCQCLSGSGGRNCEKGPDICNVANPCQNGGHCYVENHVVKCNCTQHFTGDGCQCARDYCSETNNICKNGGSCSMTSTGGFLCSCQPGFTGVKCETNINDCADKHCSQGTCIDGVEKAFCQCPVGKVGATCEKDIDRDLDIEFDGRGGADSLHTFQVNVSSCSLGVWVRYADKDGTGTFLSMHMVKSQTAPEVMRTLVSMNENSTEMSLSASASASWAYPQGTHINNGNWHYVALSLEDDKVTLYSDGIIGDSYNFTPDEPFYVVLRVGGSESVRFHGAVSLVQVWDIARNTSEITNVLNKKTTPIKSRSYTQGLIADWSWDSFQPGPGMKKVSPSTRGQTICSIGQELATDGSTCVDRKTDKLPPSATCPTEDVGLVAEHRLVEVDFPEPTFKSEHEVAKNHKSGDVFQIGVSPVVYSVSDAAGNRAMCDFNVFLRKGNCEVPHKPIGGQEPSCSPVNLYTSAVNLYTRCDVTCESDKAFLRPVPKFYSCGPIGLWNTSSPLDMFKFPPCGSKLDV</sequence>
<feature type="disulfide bond" evidence="12">
    <location>
        <begin position="657"/>
        <end position="666"/>
    </location>
</feature>
<dbReference type="Pfam" id="PF02494">
    <property type="entry name" value="HYR"/>
    <property type="match status" value="1"/>
</dbReference>
<keyword evidence="8" id="KW-1133">Transmembrane helix</keyword>
<dbReference type="InterPro" id="IPR003410">
    <property type="entry name" value="HYR_dom"/>
</dbReference>
<feature type="domain" description="EGF-like" evidence="14">
    <location>
        <begin position="513"/>
        <end position="549"/>
    </location>
</feature>
<dbReference type="CDD" id="cd00054">
    <property type="entry name" value="EGF_CA"/>
    <property type="match status" value="6"/>
</dbReference>
<dbReference type="PANTHER" id="PTHR24049">
    <property type="entry name" value="CRUMBS FAMILY MEMBER"/>
    <property type="match status" value="1"/>
</dbReference>
<evidence type="ECO:0000256" key="11">
    <source>
        <dbReference type="ARBA" id="ARBA00023180"/>
    </source>
</evidence>
<feature type="domain" description="EGF-like" evidence="14">
    <location>
        <begin position="589"/>
        <end position="626"/>
    </location>
</feature>
<keyword evidence="3 12" id="KW-0245">EGF-like domain</keyword>
<reference evidence="16" key="1">
    <citation type="journal article" date="2023" name="Mol. Biol. Evol.">
        <title>Third-Generation Sequencing Reveals the Adaptive Role of the Epigenome in Three Deep-Sea Polychaetes.</title>
        <authorList>
            <person name="Perez M."/>
            <person name="Aroh O."/>
            <person name="Sun Y."/>
            <person name="Lan Y."/>
            <person name="Juniper S.K."/>
            <person name="Young C.R."/>
            <person name="Angers B."/>
            <person name="Qian P.Y."/>
        </authorList>
    </citation>
    <scope>NUCLEOTIDE SEQUENCE</scope>
    <source>
        <strain evidence="16">R07B-5</strain>
    </source>
</reference>
<dbReference type="GO" id="GO:0005509">
    <property type="term" value="F:calcium ion binding"/>
    <property type="evidence" value="ECO:0007669"/>
    <property type="project" value="InterPro"/>
</dbReference>
<feature type="domain" description="EGF-like" evidence="14">
    <location>
        <begin position="142"/>
        <end position="180"/>
    </location>
</feature>
<keyword evidence="4" id="KW-0812">Transmembrane</keyword>
<dbReference type="InterPro" id="IPR013320">
    <property type="entry name" value="ConA-like_dom_sf"/>
</dbReference>
<feature type="domain" description="EGF-like" evidence="14">
    <location>
        <begin position="551"/>
        <end position="587"/>
    </location>
</feature>
<dbReference type="Pfam" id="PF13385">
    <property type="entry name" value="Laminin_G_3"/>
    <property type="match status" value="1"/>
</dbReference>
<name>A0AAD9UDG1_RIDPI</name>
<dbReference type="SMART" id="SM00179">
    <property type="entry name" value="EGF_CA"/>
    <property type="match status" value="11"/>
</dbReference>
<dbReference type="InterPro" id="IPR018097">
    <property type="entry name" value="EGF_Ca-bd_CS"/>
</dbReference>
<dbReference type="Gene3D" id="2.10.25.10">
    <property type="entry name" value="Laminin"/>
    <property type="match status" value="11"/>
</dbReference>
<evidence type="ECO:0000256" key="3">
    <source>
        <dbReference type="ARBA" id="ARBA00022536"/>
    </source>
</evidence>
<evidence type="ECO:0000313" key="16">
    <source>
        <dbReference type="EMBL" id="KAK2185255.1"/>
    </source>
</evidence>
<dbReference type="PROSITE" id="PS50026">
    <property type="entry name" value="EGF_3"/>
    <property type="match status" value="13"/>
</dbReference>
<dbReference type="SUPFAM" id="SSF57196">
    <property type="entry name" value="EGF/Laminin"/>
    <property type="match status" value="9"/>
</dbReference>
<dbReference type="GO" id="GO:0005886">
    <property type="term" value="C:plasma membrane"/>
    <property type="evidence" value="ECO:0007669"/>
    <property type="project" value="TreeGrafter"/>
</dbReference>
<evidence type="ECO:0000259" key="14">
    <source>
        <dbReference type="PROSITE" id="PS50026"/>
    </source>
</evidence>
<evidence type="ECO:0000259" key="15">
    <source>
        <dbReference type="PROSITE" id="PS50825"/>
    </source>
</evidence>
<evidence type="ECO:0000256" key="13">
    <source>
        <dbReference type="SAM" id="SignalP"/>
    </source>
</evidence>
<dbReference type="GO" id="GO:0045197">
    <property type="term" value="P:establishment or maintenance of epithelial cell apical/basal polarity"/>
    <property type="evidence" value="ECO:0007669"/>
    <property type="project" value="TreeGrafter"/>
</dbReference>
<dbReference type="Pfam" id="PF12661">
    <property type="entry name" value="hEGF"/>
    <property type="match status" value="5"/>
</dbReference>
<dbReference type="PROSITE" id="PS01187">
    <property type="entry name" value="EGF_CA"/>
    <property type="match status" value="4"/>
</dbReference>
<evidence type="ECO:0000256" key="5">
    <source>
        <dbReference type="ARBA" id="ARBA00022729"/>
    </source>
</evidence>
<feature type="disulfide bond" evidence="12">
    <location>
        <begin position="539"/>
        <end position="548"/>
    </location>
</feature>
<keyword evidence="10 12" id="KW-1015">Disulfide bond</keyword>
<dbReference type="PROSITE" id="PS00022">
    <property type="entry name" value="EGF_1"/>
    <property type="match status" value="9"/>
</dbReference>
<feature type="domain" description="EGF-like" evidence="14">
    <location>
        <begin position="435"/>
        <end position="471"/>
    </location>
</feature>
<keyword evidence="5 13" id="KW-0732">Signal</keyword>
<evidence type="ECO:0000256" key="8">
    <source>
        <dbReference type="ARBA" id="ARBA00022989"/>
    </source>
</evidence>
<dbReference type="InterPro" id="IPR051022">
    <property type="entry name" value="Notch_Cell-Fate_Det"/>
</dbReference>
<keyword evidence="17" id="KW-1185">Reference proteome</keyword>
<gene>
    <name evidence="16" type="ORF">NP493_241g04024</name>
</gene>
<dbReference type="PANTHER" id="PTHR24049:SF35">
    <property type="entry name" value="EGF-LIKE DOMAIN-CONTAINING PROTEIN"/>
    <property type="match status" value="1"/>
</dbReference>
<feature type="disulfide bond" evidence="12">
    <location>
        <begin position="423"/>
        <end position="432"/>
    </location>
</feature>
<dbReference type="SUPFAM" id="SSF49899">
    <property type="entry name" value="Concanavalin A-like lectins/glucanases"/>
    <property type="match status" value="1"/>
</dbReference>
<dbReference type="PRINTS" id="PR00010">
    <property type="entry name" value="EGFBLOOD"/>
</dbReference>
<evidence type="ECO:0000256" key="9">
    <source>
        <dbReference type="ARBA" id="ARBA00023136"/>
    </source>
</evidence>
<dbReference type="PROSITE" id="PS01186">
    <property type="entry name" value="EGF_2"/>
    <property type="match status" value="7"/>
</dbReference>